<dbReference type="EC" id="2.7.13.3" evidence="2"/>
<dbReference type="Pfam" id="PF07695">
    <property type="entry name" value="7TMR-DISM_7TM"/>
    <property type="match status" value="1"/>
</dbReference>
<dbReference type="SMART" id="SM00388">
    <property type="entry name" value="HisKA"/>
    <property type="match status" value="1"/>
</dbReference>
<keyword evidence="8" id="KW-0472">Membrane</keyword>
<evidence type="ECO:0000259" key="10">
    <source>
        <dbReference type="PROSITE" id="PS50109"/>
    </source>
</evidence>
<feature type="transmembrane region" description="Helical" evidence="8">
    <location>
        <begin position="256"/>
        <end position="274"/>
    </location>
</feature>
<dbReference type="PANTHER" id="PTHR43711:SF1">
    <property type="entry name" value="HISTIDINE KINASE 1"/>
    <property type="match status" value="1"/>
</dbReference>
<dbReference type="OrthoDB" id="9813151at2"/>
<keyword evidence="12" id="KW-1185">Reference proteome</keyword>
<evidence type="ECO:0000256" key="2">
    <source>
        <dbReference type="ARBA" id="ARBA00012438"/>
    </source>
</evidence>
<feature type="transmembrane region" description="Helical" evidence="8">
    <location>
        <begin position="189"/>
        <end position="211"/>
    </location>
</feature>
<evidence type="ECO:0000313" key="12">
    <source>
        <dbReference type="Proteomes" id="UP000290849"/>
    </source>
</evidence>
<dbReference type="Gene3D" id="1.10.287.130">
    <property type="match status" value="1"/>
</dbReference>
<feature type="transmembrane region" description="Helical" evidence="8">
    <location>
        <begin position="279"/>
        <end position="300"/>
    </location>
</feature>
<keyword evidence="3" id="KW-0597">Phosphoprotein</keyword>
<sequence>MRLKAILARLAFLLSVLLATTTAWAGDLRLSAAPDRPLDLKPYIDVYDDMSGRLRLPDVLALMRSSPRVFQHSSHDPRSPPAQAIRWMAIALHNDADVPLRLALIPAATDTDEVEVNVDLDGAWTQTRFGSALPLEQRTNADDATSTRFVLEPGAQARVFISVRNALPSPIMPMLESAERHARIKSASLAWDAALIGGLAALAWCAFLIGCITQRLPYVYLGLLAATEALYEAAIRGQAQAMFWPDAAGWGSRAELVLGSICIVLFILFLRSVARRDPLLAGGLLAVDMVLALLTGLLVASWTTDLYTVSVLLTAIGAVVSASLLAVTPFLPRRALPTARLLGIAAALLLCHTLLHTASLRSLQAVLSPYPELGINTMSALLLLALGSTLAMLAAWTNRLPRRGSAAAIMGPHERARLRMQVQMQTAALDEALQQATQKSRQQDQLLGYISHDLRAPLATIANYMRLVREAATPEQQSHLDVIERSLGHQFQLVDEVLAFARGRTQPLELVPAPASPTQLLSEVIGNAVAFCAAKRNAFHFLPPASLPVSIMVDAVRLRQALLNLLDNAAKFTEDGRVSLCVTTLRRDDRWILEFMVADNGPGVPLERQAEIFSAFKQLRNEHGGVGLGLFIAEHIVRAMGGQLALSSIPGDGARFSFSIDVPGVDQTLVSMSPVSVAPPPRFLEAALTLPPAATRQALARLARDGEVSELHAWLKRTRDKHPECGAFIQRVHGALEELDLATIEHLARASYDTSYANTAIAAPATPPRPRRRQRTRA</sequence>
<gene>
    <name evidence="11" type="ORF">C7R54_23950</name>
</gene>
<dbReference type="PRINTS" id="PR00344">
    <property type="entry name" value="BCTRLSENSOR"/>
</dbReference>
<dbReference type="PANTHER" id="PTHR43711">
    <property type="entry name" value="TWO-COMPONENT HISTIDINE KINASE"/>
    <property type="match status" value="1"/>
</dbReference>
<dbReference type="RefSeq" id="WP_129153254.1">
    <property type="nucleotide sequence ID" value="NZ_JBHSDO010000018.1"/>
</dbReference>
<keyword evidence="9" id="KW-0732">Signal</keyword>
<keyword evidence="6" id="KW-0902">Two-component regulatory system</keyword>
<dbReference type="SMART" id="SM00387">
    <property type="entry name" value="HATPase_c"/>
    <property type="match status" value="1"/>
</dbReference>
<evidence type="ECO:0000256" key="4">
    <source>
        <dbReference type="ARBA" id="ARBA00022679"/>
    </source>
</evidence>
<dbReference type="InterPro" id="IPR011622">
    <property type="entry name" value="7TMR_DISM_rcpt_extracell_dom2"/>
</dbReference>
<keyword evidence="8" id="KW-1133">Transmembrane helix</keyword>
<dbReference type="SUPFAM" id="SSF47384">
    <property type="entry name" value="Homodimeric domain of signal transducing histidine kinase"/>
    <property type="match status" value="1"/>
</dbReference>
<name>A0A4Q1HDV4_9BURK</name>
<dbReference type="GO" id="GO:0000155">
    <property type="term" value="F:phosphorelay sensor kinase activity"/>
    <property type="evidence" value="ECO:0007669"/>
    <property type="project" value="InterPro"/>
</dbReference>
<dbReference type="Pfam" id="PF02518">
    <property type="entry name" value="HATPase_c"/>
    <property type="match status" value="1"/>
</dbReference>
<dbReference type="InterPro" id="IPR005467">
    <property type="entry name" value="His_kinase_dom"/>
</dbReference>
<comment type="catalytic activity">
    <reaction evidence="1">
        <text>ATP + protein L-histidine = ADP + protein N-phospho-L-histidine.</text>
        <dbReference type="EC" id="2.7.13.3"/>
    </reaction>
</comment>
<evidence type="ECO:0000256" key="7">
    <source>
        <dbReference type="SAM" id="MobiDB-lite"/>
    </source>
</evidence>
<feature type="transmembrane region" description="Helical" evidence="8">
    <location>
        <begin position="378"/>
        <end position="396"/>
    </location>
</feature>
<feature type="domain" description="Histidine kinase" evidence="10">
    <location>
        <begin position="449"/>
        <end position="664"/>
    </location>
</feature>
<keyword evidence="4" id="KW-0808">Transferase</keyword>
<proteinExistence type="predicted"/>
<evidence type="ECO:0000256" key="5">
    <source>
        <dbReference type="ARBA" id="ARBA00022777"/>
    </source>
</evidence>
<dbReference type="InterPro" id="IPR004358">
    <property type="entry name" value="Sig_transdc_His_kin-like_C"/>
</dbReference>
<organism evidence="11 12">
    <name type="scientific">Achromobacter aloeverae</name>
    <dbReference type="NCBI Taxonomy" id="1750518"/>
    <lineage>
        <taxon>Bacteria</taxon>
        <taxon>Pseudomonadati</taxon>
        <taxon>Pseudomonadota</taxon>
        <taxon>Betaproteobacteria</taxon>
        <taxon>Burkholderiales</taxon>
        <taxon>Alcaligenaceae</taxon>
        <taxon>Achromobacter</taxon>
    </lineage>
</organism>
<keyword evidence="8" id="KW-0812">Transmembrane</keyword>
<feature type="region of interest" description="Disordered" evidence="7">
    <location>
        <begin position="759"/>
        <end position="778"/>
    </location>
</feature>
<dbReference type="CDD" id="cd00082">
    <property type="entry name" value="HisKA"/>
    <property type="match status" value="1"/>
</dbReference>
<feature type="transmembrane region" description="Helical" evidence="8">
    <location>
        <begin position="339"/>
        <end position="358"/>
    </location>
</feature>
<dbReference type="Pfam" id="PF00512">
    <property type="entry name" value="HisKA"/>
    <property type="match status" value="1"/>
</dbReference>
<dbReference type="PROSITE" id="PS50109">
    <property type="entry name" value="HIS_KIN"/>
    <property type="match status" value="1"/>
</dbReference>
<feature type="transmembrane region" description="Helical" evidence="8">
    <location>
        <begin position="218"/>
        <end position="236"/>
    </location>
</feature>
<dbReference type="InterPro" id="IPR003661">
    <property type="entry name" value="HisK_dim/P_dom"/>
</dbReference>
<dbReference type="Proteomes" id="UP000290849">
    <property type="component" value="Unassembled WGS sequence"/>
</dbReference>
<evidence type="ECO:0000256" key="6">
    <source>
        <dbReference type="ARBA" id="ARBA00023012"/>
    </source>
</evidence>
<comment type="caution">
    <text evidence="11">The sequence shown here is derived from an EMBL/GenBank/DDBJ whole genome shotgun (WGS) entry which is preliminary data.</text>
</comment>
<dbReference type="Gene3D" id="2.60.40.2380">
    <property type="match status" value="1"/>
</dbReference>
<evidence type="ECO:0000256" key="8">
    <source>
        <dbReference type="SAM" id="Phobius"/>
    </source>
</evidence>
<keyword evidence="5" id="KW-0418">Kinase</keyword>
<dbReference type="InterPro" id="IPR011623">
    <property type="entry name" value="7TMR_DISM_rcpt_extracell_dom1"/>
</dbReference>
<dbReference type="Pfam" id="PF07696">
    <property type="entry name" value="7TMR-DISMED2"/>
    <property type="match status" value="1"/>
</dbReference>
<feature type="chain" id="PRO_5020871290" description="histidine kinase" evidence="9">
    <location>
        <begin position="26"/>
        <end position="778"/>
    </location>
</feature>
<dbReference type="InterPro" id="IPR050736">
    <property type="entry name" value="Sensor_HK_Regulatory"/>
</dbReference>
<feature type="transmembrane region" description="Helical" evidence="8">
    <location>
        <begin position="306"/>
        <end position="327"/>
    </location>
</feature>
<dbReference type="InterPro" id="IPR036097">
    <property type="entry name" value="HisK_dim/P_sf"/>
</dbReference>
<dbReference type="InterPro" id="IPR003594">
    <property type="entry name" value="HATPase_dom"/>
</dbReference>
<dbReference type="Gene3D" id="3.30.565.10">
    <property type="entry name" value="Histidine kinase-like ATPase, C-terminal domain"/>
    <property type="match status" value="1"/>
</dbReference>
<evidence type="ECO:0000256" key="9">
    <source>
        <dbReference type="SAM" id="SignalP"/>
    </source>
</evidence>
<evidence type="ECO:0000256" key="1">
    <source>
        <dbReference type="ARBA" id="ARBA00000085"/>
    </source>
</evidence>
<evidence type="ECO:0000313" key="11">
    <source>
        <dbReference type="EMBL" id="RXN84443.1"/>
    </source>
</evidence>
<protein>
    <recommendedName>
        <fullName evidence="2">histidine kinase</fullName>
        <ecNumber evidence="2">2.7.13.3</ecNumber>
    </recommendedName>
</protein>
<dbReference type="EMBL" id="PYAL01000008">
    <property type="protein sequence ID" value="RXN84443.1"/>
    <property type="molecule type" value="Genomic_DNA"/>
</dbReference>
<feature type="signal peptide" evidence="9">
    <location>
        <begin position="1"/>
        <end position="25"/>
    </location>
</feature>
<dbReference type="AlphaFoldDB" id="A0A4Q1HDV4"/>
<accession>A0A4Q1HDV4</accession>
<dbReference type="SUPFAM" id="SSF55874">
    <property type="entry name" value="ATPase domain of HSP90 chaperone/DNA topoisomerase II/histidine kinase"/>
    <property type="match status" value="1"/>
</dbReference>
<reference evidence="11 12" key="1">
    <citation type="journal article" date="2017" name="Int. J. Syst. Evol. Microbiol.">
        <title>Achromobacter aloeverae sp. nov., isolated from the root of Aloe vera (L.) Burm.f.</title>
        <authorList>
            <person name="Kuncharoen N."/>
            <person name="Muramatsu Y."/>
            <person name="Shibata C."/>
            <person name="Kamakura Y."/>
            <person name="Nakagawa Y."/>
            <person name="Tanasupawat S."/>
        </authorList>
    </citation>
    <scope>NUCLEOTIDE SEQUENCE [LARGE SCALE GENOMIC DNA]</scope>
    <source>
        <strain evidence="11 12">AVA-1</strain>
    </source>
</reference>
<feature type="compositionally biased region" description="Basic residues" evidence="7">
    <location>
        <begin position="769"/>
        <end position="778"/>
    </location>
</feature>
<dbReference type="InterPro" id="IPR036890">
    <property type="entry name" value="HATPase_C_sf"/>
</dbReference>
<evidence type="ECO:0000256" key="3">
    <source>
        <dbReference type="ARBA" id="ARBA00022553"/>
    </source>
</evidence>